<gene>
    <name evidence="11" type="primary">cas2b</name>
    <name evidence="9" type="synonym">cas2</name>
    <name evidence="11" type="ORF">MSj_02288</name>
</gene>
<keyword evidence="7 9" id="KW-0460">Magnesium</keyword>
<comment type="function">
    <text evidence="9">CRISPR (clustered regularly interspaced short palindromic repeat), is an adaptive immune system that provides protection against mobile genetic elements (viruses, transposable elements and conjugative plasmids). CRISPR clusters contain sequences complementary to antecedent mobile elements and target invading nucleic acids. CRISPR clusters are transcribed and processed into CRISPR RNA (crRNA). Functions as a ssRNA-specific endoribonuclease. Involved in the integration of spacer DNA into the CRISPR cassette.</text>
</comment>
<keyword evidence="6 9" id="KW-0378">Hydrolase</keyword>
<comment type="cofactor">
    <cofactor evidence="1 9">
        <name>Mg(2+)</name>
        <dbReference type="ChEBI" id="CHEBI:18420"/>
    </cofactor>
</comment>
<feature type="binding site" evidence="9">
    <location>
        <position position="9"/>
    </location>
    <ligand>
        <name>Mg(2+)</name>
        <dbReference type="ChEBI" id="CHEBI:18420"/>
        <note>catalytic</note>
    </ligand>
</feature>
<evidence type="ECO:0000256" key="9">
    <source>
        <dbReference type="HAMAP-Rule" id="MF_01471"/>
    </source>
</evidence>
<evidence type="ECO:0000256" key="6">
    <source>
        <dbReference type="ARBA" id="ARBA00022801"/>
    </source>
</evidence>
<reference evidence="11 12" key="1">
    <citation type="journal article" date="2018" name="Front. Microbiol.">
        <title>Adaptation of the Freshwater Bloom-Forming Cyanobacterium Microcystis aeruginosa to Brackish Water Is Driven by Recent Horizontal Transfer of Sucrose Genes.</title>
        <authorList>
            <person name="Tanabe Y."/>
            <person name="Hodoki Y."/>
            <person name="Sano T."/>
            <person name="Tada K."/>
            <person name="Watanabe M.M."/>
        </authorList>
    </citation>
    <scope>NUCLEOTIDE SEQUENCE [LARGE SCALE GENOMIC DNA]</scope>
    <source>
        <strain evidence="11 12">Sj</strain>
    </source>
</reference>
<organism evidence="11 12">
    <name type="scientific">Microcystis aeruginosa Sj</name>
    <dbReference type="NCBI Taxonomy" id="1979544"/>
    <lineage>
        <taxon>Bacteria</taxon>
        <taxon>Bacillati</taxon>
        <taxon>Cyanobacteriota</taxon>
        <taxon>Cyanophyceae</taxon>
        <taxon>Oscillatoriophycideae</taxon>
        <taxon>Chroococcales</taxon>
        <taxon>Microcystaceae</taxon>
        <taxon>Microcystis</taxon>
    </lineage>
</organism>
<dbReference type="InterPro" id="IPR021127">
    <property type="entry name" value="CRISPR_associated_Cas2"/>
</dbReference>
<evidence type="ECO:0000256" key="4">
    <source>
        <dbReference type="ARBA" id="ARBA00022723"/>
    </source>
</evidence>
<dbReference type="PIRSF" id="PIRSF032582">
    <property type="entry name" value="Cas2"/>
    <property type="match status" value="1"/>
</dbReference>
<keyword evidence="5 9" id="KW-0255">Endonuclease</keyword>
<dbReference type="HAMAP" id="MF_01471">
    <property type="entry name" value="Cas2"/>
    <property type="match status" value="1"/>
</dbReference>
<evidence type="ECO:0000256" key="3">
    <source>
        <dbReference type="ARBA" id="ARBA00022722"/>
    </source>
</evidence>
<dbReference type="PANTHER" id="PTHR34405:SF3">
    <property type="entry name" value="CRISPR-ASSOCIATED ENDORIBONUCLEASE CAS2 3"/>
    <property type="match status" value="1"/>
</dbReference>
<dbReference type="InterPro" id="IPR019199">
    <property type="entry name" value="Virulence_VapD/CRISPR_Cas2"/>
</dbReference>
<dbReference type="GO" id="GO:0046872">
    <property type="term" value="F:metal ion binding"/>
    <property type="evidence" value="ECO:0007669"/>
    <property type="project" value="UniProtKB-UniRule"/>
</dbReference>
<comment type="subunit">
    <text evidence="9">Homodimer, forms a heterotetramer with a Cas1 homodimer.</text>
</comment>
<dbReference type="NCBIfam" id="TIGR01573">
    <property type="entry name" value="cas2"/>
    <property type="match status" value="1"/>
</dbReference>
<comment type="similarity">
    <text evidence="2 9 10">Belongs to the CRISPR-associated endoribonuclease Cas2 protein family.</text>
</comment>
<evidence type="ECO:0000256" key="10">
    <source>
        <dbReference type="PIRNR" id="PIRNR032582"/>
    </source>
</evidence>
<evidence type="ECO:0000313" key="12">
    <source>
        <dbReference type="Proteomes" id="UP000248272"/>
    </source>
</evidence>
<dbReference type="EC" id="3.1.-.-" evidence="9"/>
<comment type="caution">
    <text evidence="11">The sequence shown here is derived from an EMBL/GenBank/DDBJ whole genome shotgun (WGS) entry which is preliminary data.</text>
</comment>
<evidence type="ECO:0000256" key="7">
    <source>
        <dbReference type="ARBA" id="ARBA00022842"/>
    </source>
</evidence>
<proteinExistence type="inferred from homology"/>
<dbReference type="GO" id="GO:0004521">
    <property type="term" value="F:RNA endonuclease activity"/>
    <property type="evidence" value="ECO:0007669"/>
    <property type="project" value="UniProtKB-UniRule"/>
</dbReference>
<dbReference type="Gene3D" id="3.30.70.240">
    <property type="match status" value="1"/>
</dbReference>
<keyword evidence="4 9" id="KW-0479">Metal-binding</keyword>
<dbReference type="GO" id="GO:0043571">
    <property type="term" value="P:maintenance of CRISPR repeat elements"/>
    <property type="evidence" value="ECO:0007669"/>
    <property type="project" value="UniProtKB-UniRule"/>
</dbReference>
<evidence type="ECO:0000256" key="5">
    <source>
        <dbReference type="ARBA" id="ARBA00022759"/>
    </source>
</evidence>
<dbReference type="PANTHER" id="PTHR34405">
    <property type="entry name" value="CRISPR-ASSOCIATED ENDORIBONUCLEASE CAS2"/>
    <property type="match status" value="1"/>
</dbReference>
<dbReference type="Proteomes" id="UP000248272">
    <property type="component" value="Unassembled WGS sequence"/>
</dbReference>
<evidence type="ECO:0000256" key="2">
    <source>
        <dbReference type="ARBA" id="ARBA00009959"/>
    </source>
</evidence>
<dbReference type="AlphaFoldDB" id="A0A2Z6UM44"/>
<keyword evidence="3 9" id="KW-0540">Nuclease</keyword>
<accession>A0A2Z6UM44</accession>
<evidence type="ECO:0000313" key="11">
    <source>
        <dbReference type="EMBL" id="GBL10795.1"/>
    </source>
</evidence>
<dbReference type="GO" id="GO:0051607">
    <property type="term" value="P:defense response to virus"/>
    <property type="evidence" value="ECO:0007669"/>
    <property type="project" value="UniProtKB-UniRule"/>
</dbReference>
<dbReference type="SUPFAM" id="SSF143430">
    <property type="entry name" value="TTP0101/SSO1404-like"/>
    <property type="match status" value="1"/>
</dbReference>
<dbReference type="GO" id="GO:0016787">
    <property type="term" value="F:hydrolase activity"/>
    <property type="evidence" value="ECO:0007669"/>
    <property type="project" value="UniProtKB-KW"/>
</dbReference>
<dbReference type="Pfam" id="PF09827">
    <property type="entry name" value="CRISPR_Cas2"/>
    <property type="match status" value="1"/>
</dbReference>
<protein>
    <recommendedName>
        <fullName evidence="9">CRISPR-associated endoribonuclease Cas2</fullName>
        <ecNumber evidence="9">3.1.-.-</ecNumber>
    </recommendedName>
</protein>
<dbReference type="RefSeq" id="WP_002741946.1">
    <property type="nucleotide sequence ID" value="NZ_BDSG01000049.1"/>
</dbReference>
<evidence type="ECO:0000256" key="8">
    <source>
        <dbReference type="ARBA" id="ARBA00023118"/>
    </source>
</evidence>
<keyword evidence="8 9" id="KW-0051">Antiviral defense</keyword>
<dbReference type="CDD" id="cd09725">
    <property type="entry name" value="Cas2_I_II_III"/>
    <property type="match status" value="1"/>
</dbReference>
<sequence length="92" mass="10582">MLFYVIAYDIPCNKRRKKVADLLEGYGQRVQYSVFECVLSKSLYNQLRERLQKQIKENEDSIRFYPISGHTLAQIETLGGVPLTKAPSSTII</sequence>
<name>A0A2Z6UM44_MICAE</name>
<dbReference type="EMBL" id="BDSG01000049">
    <property type="protein sequence ID" value="GBL10795.1"/>
    <property type="molecule type" value="Genomic_DNA"/>
</dbReference>
<evidence type="ECO:0000256" key="1">
    <source>
        <dbReference type="ARBA" id="ARBA00001946"/>
    </source>
</evidence>